<protein>
    <recommendedName>
        <fullName evidence="1">RNB domain-containing protein</fullName>
    </recommendedName>
</protein>
<dbReference type="PANTHER" id="PTHR23355:SF9">
    <property type="entry name" value="DIS3-LIKE EXONUCLEASE 2"/>
    <property type="match status" value="1"/>
</dbReference>
<dbReference type="InterPro" id="IPR050180">
    <property type="entry name" value="RNR_Ribonuclease"/>
</dbReference>
<evidence type="ECO:0000313" key="2">
    <source>
        <dbReference type="EMBL" id="QHT80931.1"/>
    </source>
</evidence>
<reference evidence="2" key="1">
    <citation type="journal article" date="2020" name="Nature">
        <title>Giant virus diversity and host interactions through global metagenomics.</title>
        <authorList>
            <person name="Schulz F."/>
            <person name="Roux S."/>
            <person name="Paez-Espino D."/>
            <person name="Jungbluth S."/>
            <person name="Walsh D.A."/>
            <person name="Denef V.J."/>
            <person name="McMahon K.D."/>
            <person name="Konstantinidis K.T."/>
            <person name="Eloe-Fadrosh E.A."/>
            <person name="Kyrpides N.C."/>
            <person name="Woyke T."/>
        </authorList>
    </citation>
    <scope>NUCLEOTIDE SEQUENCE</scope>
    <source>
        <strain evidence="2">GVMAG-M-3300023184-135</strain>
    </source>
</reference>
<dbReference type="PANTHER" id="PTHR23355">
    <property type="entry name" value="RIBONUCLEASE"/>
    <property type="match status" value="1"/>
</dbReference>
<dbReference type="SMART" id="SM00955">
    <property type="entry name" value="RNB"/>
    <property type="match status" value="1"/>
</dbReference>
<dbReference type="EMBL" id="MN739976">
    <property type="protein sequence ID" value="QHT80931.1"/>
    <property type="molecule type" value="Genomic_DNA"/>
</dbReference>
<dbReference type="GO" id="GO:0003723">
    <property type="term" value="F:RNA binding"/>
    <property type="evidence" value="ECO:0007669"/>
    <property type="project" value="InterPro"/>
</dbReference>
<evidence type="ECO:0000259" key="1">
    <source>
        <dbReference type="SMART" id="SM00955"/>
    </source>
</evidence>
<accession>A0A6C0HJT8</accession>
<dbReference type="SUPFAM" id="SSF50249">
    <property type="entry name" value="Nucleic acid-binding proteins"/>
    <property type="match status" value="1"/>
</dbReference>
<dbReference type="Pfam" id="PF00773">
    <property type="entry name" value="RNB"/>
    <property type="match status" value="1"/>
</dbReference>
<dbReference type="GO" id="GO:0000175">
    <property type="term" value="F:3'-5'-RNA exonuclease activity"/>
    <property type="evidence" value="ECO:0007669"/>
    <property type="project" value="TreeGrafter"/>
</dbReference>
<dbReference type="GO" id="GO:0006402">
    <property type="term" value="P:mRNA catabolic process"/>
    <property type="evidence" value="ECO:0007669"/>
    <property type="project" value="TreeGrafter"/>
</dbReference>
<dbReference type="InterPro" id="IPR012340">
    <property type="entry name" value="NA-bd_OB-fold"/>
</dbReference>
<proteinExistence type="predicted"/>
<dbReference type="AlphaFoldDB" id="A0A6C0HJT8"/>
<sequence>MTSRHVPMYLFTPLNRDFPPMTVASTERDKSFNKLALVEPMDDDAENEGRLRRGALCGFIGNCGDPVAERKAIHLAYSPVAWKSFPIIVEPADHDIILDVPTTINIDPPGCVDIDDCISIWEEDGVTKVAITIADVGEWVLSNPWMMFAEHMGQTLYDENGAIVRSLFPHEYRMSLIPGQKRLGIALMFDWVDKEPINLRFREVTIFNKKKHTYDSIYSATDFPVKTLCEICENIAGMPLDDSHKWIETLMMFYNISMAKHLMATGRGGILRAHDAPAHEKLVKYARLGLPGHLAMSSARYVNITCCEDHYAIKSVYCHASSPIRRWVDVVNQLCLKDQCPGADIDLCNTQQTYGKQHRRDLALLSITEKYAGVSVGGVVVSQTRVWVPEWNRMISVLNDREEGADVNIDFHVDMNKPTWKQRVVFRCS</sequence>
<name>A0A6C0HJT8_9ZZZZ</name>
<dbReference type="InterPro" id="IPR001900">
    <property type="entry name" value="RNase_II/R"/>
</dbReference>
<feature type="domain" description="RNB" evidence="1">
    <location>
        <begin position="99"/>
        <end position="342"/>
    </location>
</feature>
<organism evidence="2">
    <name type="scientific">viral metagenome</name>
    <dbReference type="NCBI Taxonomy" id="1070528"/>
    <lineage>
        <taxon>unclassified sequences</taxon>
        <taxon>metagenomes</taxon>
        <taxon>organismal metagenomes</taxon>
    </lineage>
</organism>